<evidence type="ECO:0000256" key="1">
    <source>
        <dbReference type="ARBA" id="ARBA00022460"/>
    </source>
</evidence>
<dbReference type="GO" id="GO:0031012">
    <property type="term" value="C:extracellular matrix"/>
    <property type="evidence" value="ECO:0007669"/>
    <property type="project" value="TreeGrafter"/>
</dbReference>
<accession>A0A7R8WII5</accession>
<organism evidence="3">
    <name type="scientific">Cyprideis torosa</name>
    <dbReference type="NCBI Taxonomy" id="163714"/>
    <lineage>
        <taxon>Eukaryota</taxon>
        <taxon>Metazoa</taxon>
        <taxon>Ecdysozoa</taxon>
        <taxon>Arthropoda</taxon>
        <taxon>Crustacea</taxon>
        <taxon>Oligostraca</taxon>
        <taxon>Ostracoda</taxon>
        <taxon>Podocopa</taxon>
        <taxon>Podocopida</taxon>
        <taxon>Cytherocopina</taxon>
        <taxon>Cytheroidea</taxon>
        <taxon>Cytherideidae</taxon>
        <taxon>Cyprideis</taxon>
    </lineage>
</organism>
<reference evidence="3" key="1">
    <citation type="submission" date="2020-11" db="EMBL/GenBank/DDBJ databases">
        <authorList>
            <person name="Tran Van P."/>
        </authorList>
    </citation>
    <scope>NUCLEOTIDE SEQUENCE</scope>
</reference>
<dbReference type="OrthoDB" id="6425109at2759"/>
<evidence type="ECO:0000256" key="2">
    <source>
        <dbReference type="SAM" id="MobiDB-lite"/>
    </source>
</evidence>
<dbReference type="GO" id="GO:0005615">
    <property type="term" value="C:extracellular space"/>
    <property type="evidence" value="ECO:0007669"/>
    <property type="project" value="TreeGrafter"/>
</dbReference>
<dbReference type="AlphaFoldDB" id="A0A7R8WII5"/>
<feature type="region of interest" description="Disordered" evidence="2">
    <location>
        <begin position="147"/>
        <end position="183"/>
    </location>
</feature>
<dbReference type="GO" id="GO:0042302">
    <property type="term" value="F:structural constituent of cuticle"/>
    <property type="evidence" value="ECO:0007669"/>
    <property type="project" value="UniProtKB-UniRule"/>
</dbReference>
<sequence length="183" mass="20020">MGHQSSDFTGANIAVLQIHIPLRAIMYRFLVSSALLAVVSCRPEKSSSQTIILGGGGTTYEAPRVTYSRPSTSSYAEPIVVSDGPEYRFAWEVKDDNSGIDMGQQENRKDYDTQGSYRVLLPDGRIQTVTYTVNGDSGYVANVQYEGEAKYPETKPSYGAPKPSSRSRYGQPVVIQTYGGSQN</sequence>
<dbReference type="PANTHER" id="PTHR12236">
    <property type="entry name" value="STRUCTURAL CONTITUENT OF CUTICLE"/>
    <property type="match status" value="1"/>
</dbReference>
<dbReference type="Pfam" id="PF00379">
    <property type="entry name" value="Chitin_bind_4"/>
    <property type="match status" value="1"/>
</dbReference>
<gene>
    <name evidence="3" type="ORF">CTOB1V02_LOCUS10218</name>
</gene>
<name>A0A7R8WII5_9CRUS</name>
<dbReference type="PROSITE" id="PS51155">
    <property type="entry name" value="CHIT_BIND_RR_2"/>
    <property type="match status" value="1"/>
</dbReference>
<dbReference type="EMBL" id="OB664602">
    <property type="protein sequence ID" value="CAD7232382.1"/>
    <property type="molecule type" value="Genomic_DNA"/>
</dbReference>
<keyword evidence="1" id="KW-0193">Cuticle</keyword>
<dbReference type="InterPro" id="IPR000618">
    <property type="entry name" value="Insect_cuticle"/>
</dbReference>
<dbReference type="PANTHER" id="PTHR12236:SF79">
    <property type="entry name" value="CUTICULAR PROTEIN 50CB-RELATED"/>
    <property type="match status" value="1"/>
</dbReference>
<proteinExistence type="predicted"/>
<dbReference type="InterPro" id="IPR051217">
    <property type="entry name" value="Insect_Cuticle_Struc_Prot"/>
</dbReference>
<evidence type="ECO:0000313" key="3">
    <source>
        <dbReference type="EMBL" id="CAD7232382.1"/>
    </source>
</evidence>
<protein>
    <submittedName>
        <fullName evidence="3">Uncharacterized protein</fullName>
    </submittedName>
</protein>